<feature type="transmembrane region" description="Helical" evidence="1">
    <location>
        <begin position="359"/>
        <end position="379"/>
    </location>
</feature>
<dbReference type="InterPro" id="IPR027463">
    <property type="entry name" value="AcrB_DN_DC_subdom"/>
</dbReference>
<evidence type="ECO:0000256" key="1">
    <source>
        <dbReference type="SAM" id="Phobius"/>
    </source>
</evidence>
<comment type="caution">
    <text evidence="2">The sequence shown here is derived from an EMBL/GenBank/DDBJ whole genome shotgun (WGS) entry which is preliminary data.</text>
</comment>
<dbReference type="Gene3D" id="3.30.70.1320">
    <property type="entry name" value="Multidrug efflux transporter AcrB pore domain like"/>
    <property type="match status" value="1"/>
</dbReference>
<accession>A0ABT3G0Z9</accession>
<dbReference type="SUPFAM" id="SSF82693">
    <property type="entry name" value="Multidrug efflux transporter AcrB pore domain, PN1, PN2, PC1 and PC2 subdomains"/>
    <property type="match status" value="3"/>
</dbReference>
<dbReference type="EMBL" id="JAPDDR010000003">
    <property type="protein sequence ID" value="MCW1913523.1"/>
    <property type="molecule type" value="Genomic_DNA"/>
</dbReference>
<feature type="transmembrane region" description="Helical" evidence="1">
    <location>
        <begin position="981"/>
        <end position="1007"/>
    </location>
</feature>
<dbReference type="Gene3D" id="1.20.1640.10">
    <property type="entry name" value="Multidrug efflux transporter AcrB transmembrane domain"/>
    <property type="match status" value="2"/>
</dbReference>
<keyword evidence="3" id="KW-1185">Reference proteome</keyword>
<dbReference type="PRINTS" id="PR00702">
    <property type="entry name" value="ACRIFLAVINRP"/>
</dbReference>
<feature type="transmembrane region" description="Helical" evidence="1">
    <location>
        <begin position="430"/>
        <end position="450"/>
    </location>
</feature>
<feature type="transmembrane region" description="Helical" evidence="1">
    <location>
        <begin position="852"/>
        <end position="871"/>
    </location>
</feature>
<proteinExistence type="predicted"/>
<feature type="transmembrane region" description="Helical" evidence="1">
    <location>
        <begin position="336"/>
        <end position="352"/>
    </location>
</feature>
<dbReference type="SUPFAM" id="SSF82714">
    <property type="entry name" value="Multidrug efflux transporter AcrB TolC docking domain, DN and DC subdomains"/>
    <property type="match status" value="2"/>
</dbReference>
<sequence>MSLAETSIKRPVLATVMSLAIILFGITGFYFLGVREYPAVDPPIVTVQTQYPGANPQVIASQITEPLEQVINGIAGIRTMTSESREERSQITVEFTLDTDLDTAANDVRDRVSRAIRNLPVDSNPPVVEKADADSQPILFLSMYSDQRSILEVSDLADRLVRERMETIPGVSSVRIFGEKRYAMRLWMDPVKLAVHGLTPIDVQNALDGQNVDLPSGRLEGTSTELSLRVLGRLNTPEDFENLIIKQEAGRQIHFRDIGYAELGAENQRTGTKRELVYSIGVAIIPQPNTNAIAIADEFYKRLEQVKKEIPSDVTMEVGYDFTRFVRRSVAEVEETLLIAFGLVALIIFLFLRDWRSTIIPVIAIPVSIIAGFFIMYVAGFSINVLTLVAIVLAIGLVCDDAIVVLENIYTKIEEGMSPMQAAITGSKEIYFAVISTTVALAAVFLPIIFLSGLTGRLFREFGITLAGCVLVSAFVALTLSPMMCRFLLKGHGEKKNWFYRVTEPFFDLMTRTYRGTLGGFLKVRWLAFLILAGNAFLIAWLGKAVPRELAPLEDRENIRINVTAPEGSSFEFTESWMDKIDTYVHDEIPETFRTFTIMGGFGRTEANVASQNIYLTPPEERGRSQAEVHKQIMEDMNAFTGVRAFATQPPTIGDRRGGQPLAYVLQANNLETLIEVLPKFMEAANKSPVLRQIDADLKVNRPEGIISINRNKAAEMGVSVEQIARTVEFAYSGRRFAYFLKDGKQYQVIGQMQRQDRNEPGDLKKLFVPTKSGGMVSLDNLVSFDESASPAAIFRFNRAVSATIQGSPAPGKTLGDGIAELDRIADEVLPDGVRTALAGQSRDFAESSSSLLFAFLLALVIIYLVLAAQFESFIDPFIIILTVPLSLAGALLTLHLTGQTLNVFSQIGIIMLVGLVTKNGILIVEFANQRKEQGLPKLQAALEASVARLRPILMTSLATILGILPIALSLGASAGSRQSLGIAVVGGLLFSGFLTLFVVPAVYAVFSREHKPAASEDPDPQLG</sequence>
<dbReference type="Proteomes" id="UP001165653">
    <property type="component" value="Unassembled WGS sequence"/>
</dbReference>
<feature type="transmembrane region" description="Helical" evidence="1">
    <location>
        <begin position="12"/>
        <end position="32"/>
    </location>
</feature>
<organism evidence="2 3">
    <name type="scientific">Luteolibacter rhizosphaerae</name>
    <dbReference type="NCBI Taxonomy" id="2989719"/>
    <lineage>
        <taxon>Bacteria</taxon>
        <taxon>Pseudomonadati</taxon>
        <taxon>Verrucomicrobiota</taxon>
        <taxon>Verrucomicrobiia</taxon>
        <taxon>Verrucomicrobiales</taxon>
        <taxon>Verrucomicrobiaceae</taxon>
        <taxon>Luteolibacter</taxon>
    </lineage>
</organism>
<keyword evidence="1" id="KW-0812">Transmembrane</keyword>
<reference evidence="2" key="1">
    <citation type="submission" date="2022-10" db="EMBL/GenBank/DDBJ databases">
        <title>Luteolibacter sp. GHJ8, whole genome shotgun sequencing project.</title>
        <authorList>
            <person name="Zhao G."/>
            <person name="Shen L."/>
        </authorList>
    </citation>
    <scope>NUCLEOTIDE SEQUENCE</scope>
    <source>
        <strain evidence="2">GHJ8</strain>
    </source>
</reference>
<feature type="transmembrane region" description="Helical" evidence="1">
    <location>
        <begin position="385"/>
        <end position="409"/>
    </location>
</feature>
<dbReference type="RefSeq" id="WP_264513024.1">
    <property type="nucleotide sequence ID" value="NZ_JAPDDR010000003.1"/>
</dbReference>
<keyword evidence="1" id="KW-1133">Transmembrane helix</keyword>
<dbReference type="PANTHER" id="PTHR32063">
    <property type="match status" value="1"/>
</dbReference>
<feature type="transmembrane region" description="Helical" evidence="1">
    <location>
        <begin position="524"/>
        <end position="543"/>
    </location>
</feature>
<dbReference type="Gene3D" id="3.30.70.1440">
    <property type="entry name" value="Multidrug efflux transporter AcrB pore domain"/>
    <property type="match status" value="1"/>
</dbReference>
<dbReference type="Gene3D" id="3.30.70.1430">
    <property type="entry name" value="Multidrug efflux transporter AcrB pore domain"/>
    <property type="match status" value="2"/>
</dbReference>
<dbReference type="Gene3D" id="3.30.2090.10">
    <property type="entry name" value="Multidrug efflux transporter AcrB TolC docking domain, DN and DC subdomains"/>
    <property type="match status" value="2"/>
</dbReference>
<feature type="transmembrane region" description="Helical" evidence="1">
    <location>
        <begin position="950"/>
        <end position="969"/>
    </location>
</feature>
<feature type="transmembrane region" description="Helical" evidence="1">
    <location>
        <begin position="878"/>
        <end position="898"/>
    </location>
</feature>
<dbReference type="SUPFAM" id="SSF82866">
    <property type="entry name" value="Multidrug efflux transporter AcrB transmembrane domain"/>
    <property type="match status" value="2"/>
</dbReference>
<name>A0ABT3G0Z9_9BACT</name>
<feature type="transmembrane region" description="Helical" evidence="1">
    <location>
        <begin position="904"/>
        <end position="929"/>
    </location>
</feature>
<evidence type="ECO:0000313" key="2">
    <source>
        <dbReference type="EMBL" id="MCW1913523.1"/>
    </source>
</evidence>
<gene>
    <name evidence="2" type="ORF">OJ996_08055</name>
</gene>
<protein>
    <submittedName>
        <fullName evidence="2">Efflux RND transporter permease subunit</fullName>
    </submittedName>
</protein>
<evidence type="ECO:0000313" key="3">
    <source>
        <dbReference type="Proteomes" id="UP001165653"/>
    </source>
</evidence>
<feature type="transmembrane region" description="Helical" evidence="1">
    <location>
        <begin position="462"/>
        <end position="489"/>
    </location>
</feature>
<dbReference type="Pfam" id="PF00873">
    <property type="entry name" value="ACR_tran"/>
    <property type="match status" value="1"/>
</dbReference>
<dbReference type="PANTHER" id="PTHR32063:SF28">
    <property type="entry name" value="BLR2861 PROTEIN"/>
    <property type="match status" value="1"/>
</dbReference>
<keyword evidence="1" id="KW-0472">Membrane</keyword>
<dbReference type="InterPro" id="IPR001036">
    <property type="entry name" value="Acrflvin-R"/>
</dbReference>